<evidence type="ECO:0000256" key="3">
    <source>
        <dbReference type="PROSITE-ProRule" id="PRU00339"/>
    </source>
</evidence>
<dbReference type="PROSITE" id="PS50005">
    <property type="entry name" value="TPR"/>
    <property type="match status" value="3"/>
</dbReference>
<dbReference type="STRING" id="1817895.AUJ95_06325"/>
<keyword evidence="4" id="KW-1133">Transmembrane helix</keyword>
<keyword evidence="1" id="KW-0677">Repeat</keyword>
<dbReference type="InterPro" id="IPR019734">
    <property type="entry name" value="TPR_rpt"/>
</dbReference>
<evidence type="ECO:0000256" key="2">
    <source>
        <dbReference type="ARBA" id="ARBA00022803"/>
    </source>
</evidence>
<feature type="repeat" description="TPR" evidence="3">
    <location>
        <begin position="644"/>
        <end position="677"/>
    </location>
</feature>
<feature type="transmembrane region" description="Helical" evidence="4">
    <location>
        <begin position="274"/>
        <end position="292"/>
    </location>
</feature>
<feature type="repeat" description="TPR" evidence="3">
    <location>
        <begin position="678"/>
        <end position="711"/>
    </location>
</feature>
<dbReference type="Gene3D" id="1.25.40.10">
    <property type="entry name" value="Tetratricopeptide repeat domain"/>
    <property type="match status" value="1"/>
</dbReference>
<feature type="transmembrane region" description="Helical" evidence="4">
    <location>
        <begin position="394"/>
        <end position="417"/>
    </location>
</feature>
<keyword evidence="2 3" id="KW-0802">TPR repeat</keyword>
<dbReference type="InterPro" id="IPR052724">
    <property type="entry name" value="GT117_domain-containing"/>
</dbReference>
<dbReference type="PANTHER" id="PTHR16214">
    <property type="entry name" value="TRANSMEMBRANE PROTEIN 260"/>
    <property type="match status" value="1"/>
</dbReference>
<evidence type="ECO:0000256" key="1">
    <source>
        <dbReference type="ARBA" id="ARBA00022737"/>
    </source>
</evidence>
<dbReference type="Proteomes" id="UP000183085">
    <property type="component" value="Unassembled WGS sequence"/>
</dbReference>
<keyword evidence="4" id="KW-0812">Transmembrane</keyword>
<gene>
    <name evidence="5" type="ORF">AUJ95_06325</name>
</gene>
<sequence>MSKTEQEKREIQFIRENYQKITISSMARRLGQSEPYVKNKMSELRLTPSKIQGHQAAVFMLSTRPIFSPLNMTQLYIGLLLFLVTLGLYLHTLTPTIGFHDSGDMITAAYGLGIPHPPGYPLYCLLGKLFTFISMGNIAYRLNIMSAIFAALAVLVIYFILVKTTQQIIPSIIAALSLALTSTFWEQAIIAEKYTLNAFFLAILIFILLKWQEIIRDPKYGYNHKHTNRILYVFALVLGLSFTHHLQTIFIVPAALYFLLVANFQDIKRIKKDTLLKTVGILFIPIALYLYLPLRASAHPIANWGDPETLERFISHISAAAYKGFFSAETLLANLMNHIQFFPKQFTTIFLLIGIFGGIVVFMTNRHFFIFLAIIVIADICHSIRYTIPNIEDYYIPTYMVISIWIGYGIIGLINIMRRGYSLLEEQQKKKKHPFPKFCSIIPRFIIPGIFLILLIIPFLLHYSHNNRSKYYLAYDMGLNMLDPLKKNAVVITKGDDDLFPLWYHQRVENYRTDVALFNLILLQNKWHLEENKRNHPYLILPPKSAALVTSTVSDGLDDVSRTNLVGLVQQNFMANPVYSYFVESISSRYTLTPVGILSLVLPKDASMGTIASQICNKKLRYLRGVKDGGITDRRGLETIKIYSMTYSNRGNTNLNLGNMPLALSDFQEVVNISPRDGDARYNLGAIYGSMQDYRRAIIEFKKSLEFKPNNIAAYHGLGMSYQKIGKMVEARQAYNKVLELSPGDPTATAALAAMGDI</sequence>
<proteinExistence type="predicted"/>
<feature type="transmembrane region" description="Helical" evidence="4">
    <location>
        <begin position="138"/>
        <end position="161"/>
    </location>
</feature>
<feature type="transmembrane region" description="Helical" evidence="4">
    <location>
        <begin position="167"/>
        <end position="185"/>
    </location>
</feature>
<organism evidence="5 6">
    <name type="scientific">Candidatus Desantisbacteria bacterium CG2_30_40_21</name>
    <dbReference type="NCBI Taxonomy" id="1817895"/>
    <lineage>
        <taxon>Bacteria</taxon>
        <taxon>Candidatus Desantisiibacteriota</taxon>
    </lineage>
</organism>
<feature type="transmembrane region" description="Helical" evidence="4">
    <location>
        <begin position="231"/>
        <end position="262"/>
    </location>
</feature>
<dbReference type="SMART" id="SM00028">
    <property type="entry name" value="TPR"/>
    <property type="match status" value="3"/>
</dbReference>
<dbReference type="Pfam" id="PF13181">
    <property type="entry name" value="TPR_8"/>
    <property type="match status" value="1"/>
</dbReference>
<protein>
    <submittedName>
        <fullName evidence="5">Uncharacterized protein</fullName>
    </submittedName>
</protein>
<reference evidence="5 6" key="1">
    <citation type="journal article" date="2016" name="Environ. Microbiol.">
        <title>Genomic resolution of a cold subsurface aquifer community provides metabolic insights for novel microbes adapted to high CO concentrations.</title>
        <authorList>
            <person name="Probst A.J."/>
            <person name="Castelle C.J."/>
            <person name="Singh A."/>
            <person name="Brown C.T."/>
            <person name="Anantharaman K."/>
            <person name="Sharon I."/>
            <person name="Hug L.A."/>
            <person name="Burstein D."/>
            <person name="Emerson J.B."/>
            <person name="Thomas B.C."/>
            <person name="Banfield J.F."/>
        </authorList>
    </citation>
    <scope>NUCLEOTIDE SEQUENCE [LARGE SCALE GENOMIC DNA]</scope>
    <source>
        <strain evidence="5">CG2_30_40_21</strain>
    </source>
</reference>
<dbReference type="InterPro" id="IPR013105">
    <property type="entry name" value="TPR_2"/>
</dbReference>
<feature type="transmembrane region" description="Helical" evidence="4">
    <location>
        <begin position="105"/>
        <end position="126"/>
    </location>
</feature>
<dbReference type="PANTHER" id="PTHR16214:SF3">
    <property type="entry name" value="TRANSMEMBRANE PROTEIN 260"/>
    <property type="match status" value="1"/>
</dbReference>
<feature type="transmembrane region" description="Helical" evidence="4">
    <location>
        <begin position="369"/>
        <end position="388"/>
    </location>
</feature>
<dbReference type="Pfam" id="PF07719">
    <property type="entry name" value="TPR_2"/>
    <property type="match status" value="1"/>
</dbReference>
<name>A0A1J5E7X4_9BACT</name>
<dbReference type="SUPFAM" id="SSF48452">
    <property type="entry name" value="TPR-like"/>
    <property type="match status" value="1"/>
</dbReference>
<dbReference type="InterPro" id="IPR021280">
    <property type="entry name" value="TMEM260-like"/>
</dbReference>
<feature type="transmembrane region" description="Helical" evidence="4">
    <location>
        <begin position="438"/>
        <end position="461"/>
    </location>
</feature>
<dbReference type="PROSITE" id="PS50293">
    <property type="entry name" value="TPR_REGION"/>
    <property type="match status" value="2"/>
</dbReference>
<dbReference type="Pfam" id="PF11028">
    <property type="entry name" value="TMEM260-like"/>
    <property type="match status" value="1"/>
</dbReference>
<keyword evidence="4" id="KW-0472">Membrane</keyword>
<comment type="caution">
    <text evidence="5">The sequence shown here is derived from an EMBL/GenBank/DDBJ whole genome shotgun (WGS) entry which is preliminary data.</text>
</comment>
<evidence type="ECO:0000313" key="5">
    <source>
        <dbReference type="EMBL" id="OIP38776.1"/>
    </source>
</evidence>
<dbReference type="AlphaFoldDB" id="A0A1J5E7X4"/>
<feature type="repeat" description="TPR" evidence="3">
    <location>
        <begin position="712"/>
        <end position="745"/>
    </location>
</feature>
<dbReference type="InterPro" id="IPR011990">
    <property type="entry name" value="TPR-like_helical_dom_sf"/>
</dbReference>
<feature type="transmembrane region" description="Helical" evidence="4">
    <location>
        <begin position="194"/>
        <end position="211"/>
    </location>
</feature>
<evidence type="ECO:0000256" key="4">
    <source>
        <dbReference type="SAM" id="Phobius"/>
    </source>
</evidence>
<evidence type="ECO:0000313" key="6">
    <source>
        <dbReference type="Proteomes" id="UP000183085"/>
    </source>
</evidence>
<dbReference type="EMBL" id="MNYI01000171">
    <property type="protein sequence ID" value="OIP38776.1"/>
    <property type="molecule type" value="Genomic_DNA"/>
</dbReference>
<accession>A0A1J5E7X4</accession>
<feature type="transmembrane region" description="Helical" evidence="4">
    <location>
        <begin position="75"/>
        <end position="93"/>
    </location>
</feature>
<feature type="transmembrane region" description="Helical" evidence="4">
    <location>
        <begin position="345"/>
        <end position="362"/>
    </location>
</feature>